<dbReference type="AlphaFoldDB" id="A0A2G6KBX2"/>
<dbReference type="PANTHER" id="PTHR43433">
    <property type="entry name" value="HYDROLASE, ALPHA/BETA FOLD FAMILY PROTEIN"/>
    <property type="match status" value="1"/>
</dbReference>
<proteinExistence type="predicted"/>
<dbReference type="Gene3D" id="3.40.50.1820">
    <property type="entry name" value="alpha/beta hydrolase"/>
    <property type="match status" value="1"/>
</dbReference>
<dbReference type="SUPFAM" id="SSF53474">
    <property type="entry name" value="alpha/beta-Hydrolases"/>
    <property type="match status" value="1"/>
</dbReference>
<dbReference type="InterPro" id="IPR029058">
    <property type="entry name" value="AB_hydrolase_fold"/>
</dbReference>
<accession>A0A2G6KBX2</accession>
<name>A0A2G6KBX2_9BACT</name>
<organism evidence="2 3">
    <name type="scientific">candidate division KSB3 bacterium</name>
    <dbReference type="NCBI Taxonomy" id="2044937"/>
    <lineage>
        <taxon>Bacteria</taxon>
        <taxon>candidate division KSB3</taxon>
    </lineage>
</organism>
<evidence type="ECO:0000259" key="1">
    <source>
        <dbReference type="Pfam" id="PF00561"/>
    </source>
</evidence>
<dbReference type="PRINTS" id="PR00111">
    <property type="entry name" value="ABHYDROLASE"/>
</dbReference>
<dbReference type="GO" id="GO:0004806">
    <property type="term" value="F:triacylglycerol lipase activity"/>
    <property type="evidence" value="ECO:0007669"/>
    <property type="project" value="TreeGrafter"/>
</dbReference>
<dbReference type="Proteomes" id="UP000230821">
    <property type="component" value="Unassembled WGS sequence"/>
</dbReference>
<evidence type="ECO:0000313" key="3">
    <source>
        <dbReference type="Proteomes" id="UP000230821"/>
    </source>
</evidence>
<dbReference type="PANTHER" id="PTHR43433:SF5">
    <property type="entry name" value="AB HYDROLASE-1 DOMAIN-CONTAINING PROTEIN"/>
    <property type="match status" value="1"/>
</dbReference>
<feature type="domain" description="AB hydrolase-1" evidence="1">
    <location>
        <begin position="24"/>
        <end position="254"/>
    </location>
</feature>
<reference evidence="2 3" key="1">
    <citation type="submission" date="2017-10" db="EMBL/GenBank/DDBJ databases">
        <title>Novel microbial diversity and functional potential in the marine mammal oral microbiome.</title>
        <authorList>
            <person name="Dudek N.K."/>
            <person name="Sun C.L."/>
            <person name="Burstein D."/>
            <person name="Kantor R.S."/>
            <person name="Aliaga Goltsman D.S."/>
            <person name="Bik E.M."/>
            <person name="Thomas B.C."/>
            <person name="Banfield J.F."/>
            <person name="Relman D.A."/>
        </authorList>
    </citation>
    <scope>NUCLEOTIDE SEQUENCE [LARGE SCALE GENOMIC DNA]</scope>
    <source>
        <strain evidence="2">DOLJORAL78_47_16</strain>
    </source>
</reference>
<gene>
    <name evidence="2" type="ORF">CSA56_12655</name>
</gene>
<dbReference type="InterPro" id="IPR000073">
    <property type="entry name" value="AB_hydrolase_1"/>
</dbReference>
<dbReference type="GO" id="GO:0046503">
    <property type="term" value="P:glycerolipid catabolic process"/>
    <property type="evidence" value="ECO:0007669"/>
    <property type="project" value="TreeGrafter"/>
</dbReference>
<evidence type="ECO:0000313" key="2">
    <source>
        <dbReference type="EMBL" id="PIE33174.1"/>
    </source>
</evidence>
<dbReference type="InterPro" id="IPR050471">
    <property type="entry name" value="AB_hydrolase"/>
</dbReference>
<protein>
    <recommendedName>
        <fullName evidence="1">AB hydrolase-1 domain-containing protein</fullName>
    </recommendedName>
</protein>
<comment type="caution">
    <text evidence="2">The sequence shown here is derived from an EMBL/GenBank/DDBJ whole genome shotgun (WGS) entry which is preliminary data.</text>
</comment>
<dbReference type="EMBL" id="PDSK01000102">
    <property type="protein sequence ID" value="PIE33174.1"/>
    <property type="molecule type" value="Genomic_DNA"/>
</dbReference>
<sequence length="279" mass="30957">MSMPNIQVGDISLYYETQGQHGSPLILIHGYAATTIDWMPEQIEQFAARHRVLIFDNRGVGQSDKPTTSYNMAQLAADTIGLLDSLDIEKTHVLGVSMGGMIAQHVALDYPDRVLGLILGCTTAVGKPDHSHFISPSDDVFKVLTRPLTGDRAQDTRDGWPIFYSPHYICTQRDVLEQRLAVKLMYPKTPSHTLELQMAAIHQHDTFVRLEDIQSPTLVQTGLADILMPSQNSKVLAQRIPTSRLIEYTGAAHVYLDEVGPLAIDDILAFLREVDIGDI</sequence>
<dbReference type="Pfam" id="PF00561">
    <property type="entry name" value="Abhydrolase_1"/>
    <property type="match status" value="1"/>
</dbReference>